<dbReference type="AlphaFoldDB" id="A0A2T3XP87"/>
<dbReference type="EMBL" id="PYUC01000013">
    <property type="protein sequence ID" value="PTB18341.1"/>
    <property type="molecule type" value="Genomic_DNA"/>
</dbReference>
<dbReference type="InterPro" id="IPR018742">
    <property type="entry name" value="DUF2290"/>
</dbReference>
<proteinExistence type="predicted"/>
<dbReference type="Proteomes" id="UP000240638">
    <property type="component" value="Unassembled WGS sequence"/>
</dbReference>
<gene>
    <name evidence="1" type="ORF">C9I57_24115</name>
</gene>
<name>A0A2T3XP87_9BURK</name>
<protein>
    <submittedName>
        <fullName evidence="1">DUF2290 domain-containing protein</fullName>
    </submittedName>
</protein>
<evidence type="ECO:0000313" key="2">
    <source>
        <dbReference type="Proteomes" id="UP000240638"/>
    </source>
</evidence>
<organism evidence="1 2">
    <name type="scientific">Trinickia symbiotica</name>
    <dbReference type="NCBI Taxonomy" id="863227"/>
    <lineage>
        <taxon>Bacteria</taxon>
        <taxon>Pseudomonadati</taxon>
        <taxon>Pseudomonadota</taxon>
        <taxon>Betaproteobacteria</taxon>
        <taxon>Burkholderiales</taxon>
        <taxon>Burkholderiaceae</taxon>
        <taxon>Trinickia</taxon>
    </lineage>
</organism>
<dbReference type="Pfam" id="PF10053">
    <property type="entry name" value="DUF2290"/>
    <property type="match status" value="1"/>
</dbReference>
<reference evidence="1 2" key="1">
    <citation type="submission" date="2018-03" db="EMBL/GenBank/DDBJ databases">
        <title>Whole genome analyses suggest that Burkholderia sensu lato contains two further novel genera in the rhizoxinica-symbiotica group Mycetohabitans gen. nov., and Trinickia gen. nov.: implications for the evolution of diazotrophy and nodulation in the Burkholderiaceae.</title>
        <authorList>
            <person name="Estrada De Los Santos P."/>
            <person name="Palmer M."/>
            <person name="Chavez-Ramirez B."/>
            <person name="Steenkamp E.T."/>
            <person name="Hirsch A.M."/>
            <person name="Manyaka P."/>
            <person name="Maluk M."/>
            <person name="Lafos M."/>
            <person name="Crook M."/>
            <person name="Gross E."/>
            <person name="Simon M.F."/>
            <person name="Bueno Dos Reis Junior F."/>
            <person name="Poole P.S."/>
            <person name="Venter S.N."/>
            <person name="James E.K."/>
        </authorList>
    </citation>
    <scope>NUCLEOTIDE SEQUENCE [LARGE SCALE GENOMIC DNA]</scope>
    <source>
        <strain evidence="1 2">JPY-366</strain>
    </source>
</reference>
<evidence type="ECO:0000313" key="1">
    <source>
        <dbReference type="EMBL" id="PTB18341.1"/>
    </source>
</evidence>
<accession>A0A2T3XP87</accession>
<comment type="caution">
    <text evidence="1">The sequence shown here is derived from an EMBL/GenBank/DDBJ whole genome shotgun (WGS) entry which is preliminary data.</text>
</comment>
<sequence length="198" mass="22573">MDEQNFPSVKNFPERVTQIGLGAELDLSLSLRNISYKEIYSALDHAGAFNVRMLDGALIQMFYSFTAGVLTSHRLAYFPSPSLEAYQNEPEIYEDDYIYADILAKNIVAFPIRFDFDVSEKLFRPVLHPRSHLTLGQYKNCRIPVTAPLSPIVFVKFILNNLYATAARAVGDLGITPTHFQRNIHPDEERVPHVRLQE</sequence>